<feature type="domain" description="HAMP" evidence="13">
    <location>
        <begin position="373"/>
        <end position="427"/>
    </location>
</feature>
<dbReference type="InterPro" id="IPR003660">
    <property type="entry name" value="HAMP_dom"/>
</dbReference>
<evidence type="ECO:0000313" key="15">
    <source>
        <dbReference type="Proteomes" id="UP000033400"/>
    </source>
</evidence>
<evidence type="ECO:0000313" key="14">
    <source>
        <dbReference type="EMBL" id="KJZ66844.1"/>
    </source>
</evidence>
<dbReference type="CDD" id="cd06225">
    <property type="entry name" value="HAMP"/>
    <property type="match status" value="1"/>
</dbReference>
<keyword evidence="8 10" id="KW-0807">Transducer</keyword>
<dbReference type="PANTHER" id="PTHR32089">
    <property type="entry name" value="METHYL-ACCEPTING CHEMOTAXIS PROTEIN MCPB"/>
    <property type="match status" value="1"/>
</dbReference>
<comment type="subcellular location">
    <subcellularLocation>
        <location evidence="1">Cell membrane</location>
        <topology evidence="1">Multi-pass membrane protein</topology>
    </subcellularLocation>
</comment>
<dbReference type="Gene3D" id="3.30.450.20">
    <property type="entry name" value="PAS domain"/>
    <property type="match status" value="2"/>
</dbReference>
<dbReference type="Proteomes" id="UP000033400">
    <property type="component" value="Unassembled WGS sequence"/>
</dbReference>
<dbReference type="Pfam" id="PF22673">
    <property type="entry name" value="MCP-like_PDC_1"/>
    <property type="match status" value="1"/>
</dbReference>
<evidence type="ECO:0000256" key="11">
    <source>
        <dbReference type="SAM" id="Phobius"/>
    </source>
</evidence>
<evidence type="ECO:0000256" key="2">
    <source>
        <dbReference type="ARBA" id="ARBA00022475"/>
    </source>
</evidence>
<keyword evidence="5 11" id="KW-0812">Transmembrane</keyword>
<dbReference type="AlphaFoldDB" id="A0A0F4VDN6"/>
<accession>A0A0F4VDN6</accession>
<dbReference type="GO" id="GO:0006935">
    <property type="term" value="P:chemotaxis"/>
    <property type="evidence" value="ECO:0007669"/>
    <property type="project" value="UniProtKB-KW"/>
</dbReference>
<proteinExistence type="inferred from homology"/>
<evidence type="ECO:0000256" key="4">
    <source>
        <dbReference type="ARBA" id="ARBA00022500"/>
    </source>
</evidence>
<feature type="domain" description="Methyl-accepting transducer" evidence="12">
    <location>
        <begin position="432"/>
        <end position="668"/>
    </location>
</feature>
<keyword evidence="7 11" id="KW-0472">Membrane</keyword>
<dbReference type="CDD" id="cd11386">
    <property type="entry name" value="MCP_signal"/>
    <property type="match status" value="1"/>
</dbReference>
<dbReference type="PATRIC" id="fig|294.133.peg.6026"/>
<evidence type="ECO:0000259" key="12">
    <source>
        <dbReference type="PROSITE" id="PS50111"/>
    </source>
</evidence>
<dbReference type="GO" id="GO:0005886">
    <property type="term" value="C:plasma membrane"/>
    <property type="evidence" value="ECO:0007669"/>
    <property type="project" value="UniProtKB-SubCell"/>
</dbReference>
<dbReference type="EMBL" id="LACH01000008">
    <property type="protein sequence ID" value="KJZ66844.1"/>
    <property type="molecule type" value="Genomic_DNA"/>
</dbReference>
<keyword evidence="3" id="KW-0488">Methylation</keyword>
<evidence type="ECO:0000256" key="5">
    <source>
        <dbReference type="ARBA" id="ARBA00022692"/>
    </source>
</evidence>
<protein>
    <submittedName>
        <fullName evidence="14">Chemotaxis protein</fullName>
    </submittedName>
</protein>
<feature type="transmembrane region" description="Helical" evidence="11">
    <location>
        <begin position="350"/>
        <end position="373"/>
    </location>
</feature>
<evidence type="ECO:0000256" key="10">
    <source>
        <dbReference type="PROSITE-ProRule" id="PRU00284"/>
    </source>
</evidence>
<feature type="transmembrane region" description="Helical" evidence="11">
    <location>
        <begin position="12"/>
        <end position="30"/>
    </location>
</feature>
<dbReference type="GO" id="GO:0007165">
    <property type="term" value="P:signal transduction"/>
    <property type="evidence" value="ECO:0007669"/>
    <property type="project" value="UniProtKB-KW"/>
</dbReference>
<keyword evidence="4" id="KW-0145">Chemotaxis</keyword>
<comment type="caution">
    <text evidence="14">The sequence shown here is derived from an EMBL/GenBank/DDBJ whole genome shotgun (WGS) entry which is preliminary data.</text>
</comment>
<sequence>MGTFSIKTRITLAAGSCLFVMVLCLVGFSIQQMRDTSAVVSESSTQALSQASMQYLEATGFLQANGIEQRFLSSLMFTRSLATQVVMMRRQAKQNGLAPAQLRGDLYRLIRAQVATTPEILGVGISFEPNALDGADGSAINGAEFTGNPKGRFAVYVSSMQNFVLDEKEMLDDGDPGKAWWNCPKKTRKACLIEPYTFQLNAVPTLTSSIAIPLMDGGKFLGVVSIDLPLSSLQNIAQKASTSLFDGQGQLTFVSAAGAVMGKSGDPAALGKSIKDLYPRQAADMFEGAKSGKTLVHDEPDSANVMLVVPFSPIPNASQWMTVIEVPRATLMASVAEMQQIMEQSNRRSVMVQVATGIGVTVAGTLLMGLLAVSVTRPIRRVSAMLEDIANGEGDLTRRLSAERRDEMGALVGWFNRFLDKLQPIIAEVSQSVLETRSTADQASSIATQTSSGMQQQLREVEQVATAAHEMSATSQDVARNASMAATAARNGDVAARSCKGTIETAAHSIQLLADHMSGAMTGVRQLADSSEKIGSVLDVIRTIAQQTNLLALNAAIEAARAGETGRGFAVVADEVRHLAQRTQDSVSEIQGVIESLQSGTREVVNAMQSQHRQADASAAQALEAVGALAHVSQNIEIMTDMNLQIASAAEEQSAVTEEVNRNVSAIRDVTGALVEQADQSARISQSLNDLANQQQVLMNNFRI</sequence>
<dbReference type="CDD" id="cd12913">
    <property type="entry name" value="PDC1_MCP_like"/>
    <property type="match status" value="1"/>
</dbReference>
<dbReference type="Pfam" id="PF00672">
    <property type="entry name" value="HAMP"/>
    <property type="match status" value="1"/>
</dbReference>
<dbReference type="FunFam" id="1.10.287.950:FF:000001">
    <property type="entry name" value="Methyl-accepting chemotaxis sensory transducer"/>
    <property type="match status" value="1"/>
</dbReference>
<dbReference type="SUPFAM" id="SSF58104">
    <property type="entry name" value="Methyl-accepting chemotaxis protein (MCP) signaling domain"/>
    <property type="match status" value="1"/>
</dbReference>
<name>A0A0F4VDN6_PSEFL</name>
<dbReference type="PROSITE" id="PS50111">
    <property type="entry name" value="CHEMOTAXIS_TRANSDUC_2"/>
    <property type="match status" value="1"/>
</dbReference>
<evidence type="ECO:0000256" key="8">
    <source>
        <dbReference type="ARBA" id="ARBA00023224"/>
    </source>
</evidence>
<gene>
    <name evidence="14" type="ORF">VD17_05605</name>
</gene>
<dbReference type="PROSITE" id="PS50885">
    <property type="entry name" value="HAMP"/>
    <property type="match status" value="1"/>
</dbReference>
<dbReference type="SMART" id="SM00283">
    <property type="entry name" value="MA"/>
    <property type="match status" value="1"/>
</dbReference>
<evidence type="ECO:0000259" key="13">
    <source>
        <dbReference type="PROSITE" id="PS50885"/>
    </source>
</evidence>
<dbReference type="SMART" id="SM00304">
    <property type="entry name" value="HAMP"/>
    <property type="match status" value="1"/>
</dbReference>
<evidence type="ECO:0000256" key="9">
    <source>
        <dbReference type="ARBA" id="ARBA00029447"/>
    </source>
</evidence>
<dbReference type="Pfam" id="PF00015">
    <property type="entry name" value="MCPsignal"/>
    <property type="match status" value="1"/>
</dbReference>
<keyword evidence="6 11" id="KW-1133">Transmembrane helix</keyword>
<organism evidence="14 15">
    <name type="scientific">Pseudomonas fluorescens</name>
    <dbReference type="NCBI Taxonomy" id="294"/>
    <lineage>
        <taxon>Bacteria</taxon>
        <taxon>Pseudomonadati</taxon>
        <taxon>Pseudomonadota</taxon>
        <taxon>Gammaproteobacteria</taxon>
        <taxon>Pseudomonadales</taxon>
        <taxon>Pseudomonadaceae</taxon>
        <taxon>Pseudomonas</taxon>
    </lineage>
</organism>
<evidence type="ECO:0000256" key="7">
    <source>
        <dbReference type="ARBA" id="ARBA00023136"/>
    </source>
</evidence>
<dbReference type="PANTHER" id="PTHR32089:SF120">
    <property type="entry name" value="METHYL-ACCEPTING CHEMOTAXIS PROTEIN TLPQ"/>
    <property type="match status" value="1"/>
</dbReference>
<comment type="similarity">
    <text evidence="9">Belongs to the methyl-accepting chemotaxis (MCP) protein family.</text>
</comment>
<evidence type="ECO:0000256" key="6">
    <source>
        <dbReference type="ARBA" id="ARBA00022989"/>
    </source>
</evidence>
<evidence type="ECO:0000256" key="1">
    <source>
        <dbReference type="ARBA" id="ARBA00004651"/>
    </source>
</evidence>
<dbReference type="InterPro" id="IPR004089">
    <property type="entry name" value="MCPsignal_dom"/>
</dbReference>
<reference evidence="14 15" key="1">
    <citation type="submission" date="2015-03" db="EMBL/GenBank/DDBJ databases">
        <title>Comparative genomics of Pseudomonas insights into diversity of traits involved in vanlence and defense.</title>
        <authorList>
            <person name="Qin Y."/>
        </authorList>
    </citation>
    <scope>NUCLEOTIDE SEQUENCE [LARGE SCALE GENOMIC DNA]</scope>
    <source>
        <strain evidence="14 15">H24</strain>
    </source>
</reference>
<keyword evidence="2" id="KW-1003">Cell membrane</keyword>
<dbReference type="OrthoDB" id="2489132at2"/>
<dbReference type="Gene3D" id="1.10.287.950">
    <property type="entry name" value="Methyl-accepting chemotaxis protein"/>
    <property type="match status" value="1"/>
</dbReference>
<evidence type="ECO:0000256" key="3">
    <source>
        <dbReference type="ARBA" id="ARBA00022481"/>
    </source>
</evidence>